<feature type="active site" description="Charge relay system" evidence="6">
    <location>
        <position position="290"/>
    </location>
</feature>
<evidence type="ECO:0000313" key="10">
    <source>
        <dbReference type="Proteomes" id="UP000000370"/>
    </source>
</evidence>
<gene>
    <name evidence="9" type="ordered locus">Cphy_0745</name>
</gene>
<keyword evidence="4" id="KW-0378">Hydrolase</keyword>
<dbReference type="GO" id="GO:0006508">
    <property type="term" value="P:proteolysis"/>
    <property type="evidence" value="ECO:0007669"/>
    <property type="project" value="UniProtKB-KW"/>
</dbReference>
<evidence type="ECO:0000256" key="6">
    <source>
        <dbReference type="PIRSR" id="PIRSR028757-1"/>
    </source>
</evidence>
<reference evidence="10" key="1">
    <citation type="submission" date="2007-11" db="EMBL/GenBank/DDBJ databases">
        <title>Complete genome sequence of Clostridium phytofermentans ISDg.</title>
        <authorList>
            <person name="Leschine S.B."/>
            <person name="Warnick T.A."/>
            <person name="Blanchard J.L."/>
            <person name="Schnell D.J."/>
            <person name="Petit E.L."/>
            <person name="LaTouf W.G."/>
            <person name="Copeland A."/>
            <person name="Lucas S."/>
            <person name="Lapidus A."/>
            <person name="Barry K."/>
            <person name="Glavina del Rio T."/>
            <person name="Dalin E."/>
            <person name="Tice H."/>
            <person name="Pitluck S."/>
            <person name="Kiss H."/>
            <person name="Brettin T."/>
            <person name="Bruce D."/>
            <person name="Detter J.C."/>
            <person name="Han C."/>
            <person name="Kuske C."/>
            <person name="Schmutz J."/>
            <person name="Larimer F."/>
            <person name="Land M."/>
            <person name="Hauser L."/>
            <person name="Kyrpides N."/>
            <person name="Kim E.A."/>
            <person name="Richardson P."/>
        </authorList>
    </citation>
    <scope>NUCLEOTIDE SEQUENCE [LARGE SCALE GENOMIC DNA]</scope>
    <source>
        <strain evidence="10">ATCC 700394 / DSM 18823 / ISDg</strain>
    </source>
</reference>
<dbReference type="InterPro" id="IPR027461">
    <property type="entry name" value="Carboxypeptidase_A_C_sf"/>
</dbReference>
<dbReference type="GO" id="GO:0004180">
    <property type="term" value="F:carboxypeptidase activity"/>
    <property type="evidence" value="ECO:0007669"/>
    <property type="project" value="UniProtKB-KW"/>
</dbReference>
<dbReference type="InterPro" id="IPR040921">
    <property type="entry name" value="Peptidase_S66C"/>
</dbReference>
<dbReference type="Pfam" id="PF02016">
    <property type="entry name" value="Peptidase_S66"/>
    <property type="match status" value="1"/>
</dbReference>
<dbReference type="InterPro" id="IPR027478">
    <property type="entry name" value="LdcA_N"/>
</dbReference>
<feature type="active site" description="Charge relay system" evidence="6">
    <location>
        <position position="221"/>
    </location>
</feature>
<dbReference type="AlphaFoldDB" id="A9KJX7"/>
<dbReference type="SUPFAM" id="SSF141986">
    <property type="entry name" value="LD-carboxypeptidase A C-terminal domain-like"/>
    <property type="match status" value="1"/>
</dbReference>
<evidence type="ECO:0000256" key="5">
    <source>
        <dbReference type="ARBA" id="ARBA00022825"/>
    </source>
</evidence>
<dbReference type="RefSeq" id="WP_012198775.1">
    <property type="nucleotide sequence ID" value="NC_010001.1"/>
</dbReference>
<dbReference type="Proteomes" id="UP000000370">
    <property type="component" value="Chromosome"/>
</dbReference>
<evidence type="ECO:0000256" key="1">
    <source>
        <dbReference type="ARBA" id="ARBA00010233"/>
    </source>
</evidence>
<dbReference type="GO" id="GO:0008236">
    <property type="term" value="F:serine-type peptidase activity"/>
    <property type="evidence" value="ECO:0007669"/>
    <property type="project" value="UniProtKB-KW"/>
</dbReference>
<dbReference type="PANTHER" id="PTHR30237:SF2">
    <property type="entry name" value="MUREIN TETRAPEPTIDE CARBOXYPEPTIDASE"/>
    <property type="match status" value="1"/>
</dbReference>
<evidence type="ECO:0000256" key="3">
    <source>
        <dbReference type="ARBA" id="ARBA00022670"/>
    </source>
</evidence>
<organism evidence="9 10">
    <name type="scientific">Lachnoclostridium phytofermentans (strain ATCC 700394 / DSM 18823 / ISDg)</name>
    <name type="common">Clostridium phytofermentans</name>
    <dbReference type="NCBI Taxonomy" id="357809"/>
    <lineage>
        <taxon>Bacteria</taxon>
        <taxon>Bacillati</taxon>
        <taxon>Bacillota</taxon>
        <taxon>Clostridia</taxon>
        <taxon>Lachnospirales</taxon>
        <taxon>Lachnospiraceae</taxon>
    </lineage>
</organism>
<proteinExistence type="inferred from homology"/>
<dbReference type="Pfam" id="PF17676">
    <property type="entry name" value="Peptidase_S66C"/>
    <property type="match status" value="1"/>
</dbReference>
<dbReference type="SUPFAM" id="SSF52317">
    <property type="entry name" value="Class I glutamine amidotransferase-like"/>
    <property type="match status" value="1"/>
</dbReference>
<dbReference type="HOGENOM" id="CLU_034346_3_1_9"/>
<evidence type="ECO:0000259" key="7">
    <source>
        <dbReference type="Pfam" id="PF02016"/>
    </source>
</evidence>
<name>A9KJX7_LACP7</name>
<dbReference type="OrthoDB" id="9807329at2"/>
<feature type="domain" description="LD-carboxypeptidase N-terminal" evidence="7">
    <location>
        <begin position="25"/>
        <end position="142"/>
    </location>
</feature>
<evidence type="ECO:0000256" key="2">
    <source>
        <dbReference type="ARBA" id="ARBA00022645"/>
    </source>
</evidence>
<dbReference type="KEGG" id="cpy:Cphy_0745"/>
<dbReference type="Gene3D" id="3.40.50.10740">
    <property type="entry name" value="Class I glutamine amidotransferase-like"/>
    <property type="match status" value="1"/>
</dbReference>
<evidence type="ECO:0000259" key="8">
    <source>
        <dbReference type="Pfam" id="PF17676"/>
    </source>
</evidence>
<dbReference type="InterPro" id="IPR029062">
    <property type="entry name" value="Class_I_gatase-like"/>
</dbReference>
<evidence type="ECO:0000313" key="9">
    <source>
        <dbReference type="EMBL" id="ABX41132.1"/>
    </source>
</evidence>
<dbReference type="STRING" id="357809.Cphy_0745"/>
<dbReference type="Gene3D" id="3.50.30.60">
    <property type="entry name" value="LD-carboxypeptidase A C-terminal domain-like"/>
    <property type="match status" value="1"/>
</dbReference>
<comment type="similarity">
    <text evidence="1">Belongs to the peptidase S66 family.</text>
</comment>
<dbReference type="MEROPS" id="S66.001"/>
<dbReference type="eggNOG" id="COG1619">
    <property type="taxonomic scope" value="Bacteria"/>
</dbReference>
<dbReference type="PANTHER" id="PTHR30237">
    <property type="entry name" value="MURAMOYLTETRAPEPTIDE CARBOXYPEPTIDASE"/>
    <property type="match status" value="1"/>
</dbReference>
<sequence>MEKNCVNTSREHLIFPDQLKRGDTIGLVCPSSPTTKEKVVKSVEFMQDLGFDVKLGRSCWCELNGYLAGDACLRAEDINRMFADDTVKAIFCIRGGYGSSQIMNLLNYDMIRKHPKIFVGYSDITNLLSAFFQLCGFITFHGPMVASNFLQHFDPYTEESLWRALFMGESLTFQNPKGRELTVVREGCAEGLLVGGNLSLITSQIGTFYAPDFRGKILFLEEVGETVPRIGRMLDQLWLTGIIGQIKGVLLGDFTDCTNPYDSKYGVDELFQDFFCQFKKPVLSNLACGHSFPTATLPIGTFCTMDTNLKQICFYR</sequence>
<keyword evidence="5" id="KW-0720">Serine protease</keyword>
<dbReference type="InterPro" id="IPR040449">
    <property type="entry name" value="Peptidase_S66_N"/>
</dbReference>
<keyword evidence="3" id="KW-0645">Protease</keyword>
<keyword evidence="10" id="KW-1185">Reference proteome</keyword>
<accession>A9KJX7</accession>
<feature type="active site" description="Nucleophile" evidence="6">
    <location>
        <position position="122"/>
    </location>
</feature>
<dbReference type="EMBL" id="CP000885">
    <property type="protein sequence ID" value="ABX41132.1"/>
    <property type="molecule type" value="Genomic_DNA"/>
</dbReference>
<dbReference type="CDD" id="cd07025">
    <property type="entry name" value="Peptidase_S66"/>
    <property type="match status" value="1"/>
</dbReference>
<evidence type="ECO:0000256" key="4">
    <source>
        <dbReference type="ARBA" id="ARBA00022801"/>
    </source>
</evidence>
<feature type="domain" description="LD-carboxypeptidase C-terminal" evidence="8">
    <location>
        <begin position="190"/>
        <end position="304"/>
    </location>
</feature>
<keyword evidence="2 9" id="KW-0121">Carboxypeptidase</keyword>
<dbReference type="InterPro" id="IPR003507">
    <property type="entry name" value="S66_fam"/>
</dbReference>
<protein>
    <submittedName>
        <fullName evidence="9">Peptidase U61 LD-carboxypeptidase A</fullName>
    </submittedName>
</protein>
<dbReference type="PIRSF" id="PIRSF028757">
    <property type="entry name" value="LD-carboxypeptidase"/>
    <property type="match status" value="1"/>
</dbReference>